<dbReference type="CDD" id="cd09024">
    <property type="entry name" value="Aldose_epim_lacX"/>
    <property type="match status" value="1"/>
</dbReference>
<evidence type="ECO:0000313" key="2">
    <source>
        <dbReference type="Proteomes" id="UP001596060"/>
    </source>
</evidence>
<dbReference type="PANTHER" id="PTHR11122">
    <property type="entry name" value="APOSPORY-ASSOCIATED PROTEIN C-RELATED"/>
    <property type="match status" value="1"/>
</dbReference>
<evidence type="ECO:0000313" key="1">
    <source>
        <dbReference type="EMBL" id="MFC5504868.1"/>
    </source>
</evidence>
<name>A0ABW0NYH4_9HYPH</name>
<comment type="caution">
    <text evidence="1">The sequence shown here is derived from an EMBL/GenBank/DDBJ whole genome shotgun (WGS) entry which is preliminary data.</text>
</comment>
<gene>
    <name evidence="1" type="ORF">ACFPN9_06300</name>
</gene>
<dbReference type="InterPro" id="IPR014718">
    <property type="entry name" value="GH-type_carb-bd"/>
</dbReference>
<proteinExistence type="predicted"/>
<dbReference type="Pfam" id="PF01263">
    <property type="entry name" value="Aldose_epim"/>
    <property type="match status" value="1"/>
</dbReference>
<dbReference type="EMBL" id="JBHSLU010000009">
    <property type="protein sequence ID" value="MFC5504868.1"/>
    <property type="molecule type" value="Genomic_DNA"/>
</dbReference>
<dbReference type="InterPro" id="IPR037481">
    <property type="entry name" value="LacX"/>
</dbReference>
<reference evidence="2" key="1">
    <citation type="journal article" date="2019" name="Int. J. Syst. Evol. Microbiol.">
        <title>The Global Catalogue of Microorganisms (GCM) 10K type strain sequencing project: providing services to taxonomists for standard genome sequencing and annotation.</title>
        <authorList>
            <consortium name="The Broad Institute Genomics Platform"/>
            <consortium name="The Broad Institute Genome Sequencing Center for Infectious Disease"/>
            <person name="Wu L."/>
            <person name="Ma J."/>
        </authorList>
    </citation>
    <scope>NUCLEOTIDE SEQUENCE [LARGE SCALE GENOMIC DNA]</scope>
    <source>
        <strain evidence="2">CCUG 43117</strain>
    </source>
</reference>
<dbReference type="SUPFAM" id="SSF74650">
    <property type="entry name" value="Galactose mutarotase-like"/>
    <property type="match status" value="1"/>
</dbReference>
<dbReference type="Proteomes" id="UP001596060">
    <property type="component" value="Unassembled WGS sequence"/>
</dbReference>
<dbReference type="RefSeq" id="WP_197426668.1">
    <property type="nucleotide sequence ID" value="NZ_JBHSLU010000009.1"/>
</dbReference>
<sequence>MISLRNDALSVEIAPLGAELQSVRDSLGRDWLWSGDPAIWAGRSPLLFPVIGKHPGGQVLIDGRRYPIKSHGVARTAVFRVVSQDATSCTLRLTEDEETRSAYPFAFILDMTYRLEGASLAMTARIENPGAAPMPFCFGYHPAFPWQLPDGAGRPHRIHLANGASPGHQRLNADGQRAPDLHPSAFVDGVLTLDHALFAADALIIPEGAGSRCWYGAEGHPGIALAFADLPQLGIWTKPNGPFICIEPWHGLTSPADPDEPLDQREGAITLPPGAERSFTLTATFGVERPV</sequence>
<dbReference type="PANTHER" id="PTHR11122:SF13">
    <property type="entry name" value="GLUCOSE-6-PHOSPHATE 1-EPIMERASE"/>
    <property type="match status" value="1"/>
</dbReference>
<dbReference type="InterPro" id="IPR011013">
    <property type="entry name" value="Gal_mutarotase_sf_dom"/>
</dbReference>
<accession>A0ABW0NYH4</accession>
<dbReference type="InterPro" id="IPR008183">
    <property type="entry name" value="Aldose_1/G6P_1-epimerase"/>
</dbReference>
<organism evidence="1 2">
    <name type="scientific">Bosea massiliensis</name>
    <dbReference type="NCBI Taxonomy" id="151419"/>
    <lineage>
        <taxon>Bacteria</taxon>
        <taxon>Pseudomonadati</taxon>
        <taxon>Pseudomonadota</taxon>
        <taxon>Alphaproteobacteria</taxon>
        <taxon>Hyphomicrobiales</taxon>
        <taxon>Boseaceae</taxon>
        <taxon>Bosea</taxon>
    </lineage>
</organism>
<dbReference type="Gene3D" id="2.70.98.10">
    <property type="match status" value="1"/>
</dbReference>
<protein>
    <submittedName>
        <fullName evidence="1">Aldose 1-epimerase family protein</fullName>
    </submittedName>
</protein>
<keyword evidence="2" id="KW-1185">Reference proteome</keyword>